<evidence type="ECO:0000313" key="3">
    <source>
        <dbReference type="Proteomes" id="UP000015993"/>
    </source>
</evidence>
<gene>
    <name evidence="2" type="ORF">HMPREF9332_01938</name>
</gene>
<organism evidence="2 3">
    <name type="scientific">Alloprevotella rava F0323</name>
    <dbReference type="NCBI Taxonomy" id="679199"/>
    <lineage>
        <taxon>Bacteria</taxon>
        <taxon>Pseudomonadati</taxon>
        <taxon>Bacteroidota</taxon>
        <taxon>Bacteroidia</taxon>
        <taxon>Bacteroidales</taxon>
        <taxon>Prevotellaceae</taxon>
        <taxon>Alloprevotella</taxon>
    </lineage>
</organism>
<evidence type="ECO:0000313" key="2">
    <source>
        <dbReference type="EMBL" id="EHG20931.1"/>
    </source>
</evidence>
<feature type="chain" id="PRO_5003477221" description="GLUG domain-containing protein" evidence="1">
    <location>
        <begin position="26"/>
        <end position="1228"/>
    </location>
</feature>
<evidence type="ECO:0008006" key="4">
    <source>
        <dbReference type="Google" id="ProtNLM"/>
    </source>
</evidence>
<dbReference type="PATRIC" id="fig|679199.3.peg.2144"/>
<keyword evidence="1" id="KW-0732">Signal</keyword>
<name>G5GED6_9BACT</name>
<feature type="signal peptide" evidence="1">
    <location>
        <begin position="1"/>
        <end position="25"/>
    </location>
</feature>
<protein>
    <recommendedName>
        <fullName evidence="4">GLUG domain-containing protein</fullName>
    </recommendedName>
</protein>
<dbReference type="Gene3D" id="2.160.20.110">
    <property type="match status" value="2"/>
</dbReference>
<comment type="caution">
    <text evidence="2">The sequence shown here is derived from an EMBL/GenBank/DDBJ whole genome shotgun (WGS) entry which is preliminary data.</text>
</comment>
<dbReference type="HOGENOM" id="CLU_003510_0_0_10"/>
<reference evidence="2 3" key="1">
    <citation type="submission" date="2011-08" db="EMBL/GenBank/DDBJ databases">
        <title>The Genome Sequence of Prevotella sp. oral taxon 302 str. F0323.</title>
        <authorList>
            <consortium name="The Broad Institute Genome Sequencing Platform"/>
            <person name="Earl A."/>
            <person name="Ward D."/>
            <person name="Feldgarden M."/>
            <person name="Gevers D."/>
            <person name="Izard J."/>
            <person name="Blanton J.M."/>
            <person name="Baranova O.V."/>
            <person name="Tanner A.C."/>
            <person name="Dewhirst F.E."/>
            <person name="Young S.K."/>
            <person name="Zeng Q."/>
            <person name="Gargeya S."/>
            <person name="Fitzgerald M."/>
            <person name="Haas B."/>
            <person name="Abouelleil A."/>
            <person name="Alvarado L."/>
            <person name="Arachchi H.M."/>
            <person name="Berlin A."/>
            <person name="Brown A."/>
            <person name="Chapman S.B."/>
            <person name="Chen Z."/>
            <person name="Dunbar C."/>
            <person name="Freedman E."/>
            <person name="Gearin G."/>
            <person name="Gellesch M."/>
            <person name="Goldberg J."/>
            <person name="Griggs A."/>
            <person name="Gujja S."/>
            <person name="Heiman D."/>
            <person name="Howarth C."/>
            <person name="Larson L."/>
            <person name="Lui A."/>
            <person name="MacDonald P.J.P."/>
            <person name="Montmayeur A."/>
            <person name="Murphy C."/>
            <person name="Neiman D."/>
            <person name="Pearson M."/>
            <person name="Priest M."/>
            <person name="Roberts A."/>
            <person name="Saif S."/>
            <person name="Shea T."/>
            <person name="Shenoy N."/>
            <person name="Sisk P."/>
            <person name="Stolte C."/>
            <person name="Sykes S."/>
            <person name="Wortman J."/>
            <person name="Nusbaum C."/>
            <person name="Birren B."/>
        </authorList>
    </citation>
    <scope>NUCLEOTIDE SEQUENCE [LARGE SCALE GENOMIC DNA]</scope>
    <source>
        <strain evidence="2 3">F0323</strain>
    </source>
</reference>
<keyword evidence="3" id="KW-1185">Reference proteome</keyword>
<evidence type="ECO:0000256" key="1">
    <source>
        <dbReference type="SAM" id="SignalP"/>
    </source>
</evidence>
<dbReference type="OrthoDB" id="9776533at2"/>
<dbReference type="RefSeq" id="WP_009348482.1">
    <property type="nucleotide sequence ID" value="NZ_JH376838.1"/>
</dbReference>
<accession>G5GED6</accession>
<dbReference type="AlphaFoldDB" id="G5GED6"/>
<dbReference type="EMBL" id="ACZK01000038">
    <property type="protein sequence ID" value="EHG20931.1"/>
    <property type="molecule type" value="Genomic_DNA"/>
</dbReference>
<sequence>MKHSITIQRLCLFFFALLLAAPAWATDYGRFDYETFRSRNTVNEVGKKKPVKTLRQGRVEINFSDCRTTSGTGNRAIYELAKGSHFSVKVDDGYAIRWIILRDTEGGKDYDEREGIWRIDRVPHYAYFFEKTAISNAHISGGNKDDLNDDNNNIVVYNYSAPERVVNIYTHNNKDWDQFKVRDIIVGYVKVPKVKFERDRYDVYTVSRGFYANLDKDEYDGKVEYKVANYENVVKLYGDGSLKLLHPGTEVLTAIFPANEKFAGASCSTTINVKRDRVTFNYQIERPKVLYYEGEGYAHEVHNLYDYSEYTTESGIPYKRGNDGFNVECTNDNVLRPDAMSGKCFFEGTAGTVDVTINQRKNDLYEESSLKQTFTVIRTDKGAHTMLIKDLNEWKVFAHLVNDEGMAWLNARLEADVDLGSDITMVGTDGHRYSGTFDGQEHALKINWNSGDRIRIAPFHTVENATIKNLRTEGVISSSTHFLSGLIYEAYGTTTISGCISAVNITSSYGNGGCDAAGMIECVWHNAKVTITDCVVKGKFHAATESGRRYMGGFVENQYGKCTLNNCLYIGENNATTGGHTFASNSSSGTTLNNCYYLNTCGTAQGTKITEEQLKSGEVAYKLQARRNNMVWGQELNKDTEPLLTDDGAKRIRKVEFTYNSQVKATRYANSGKTIYGSMPTFTAKDLLGSDYNEHHYYSEIAFEDGFNGSTTVNTDRTVALTFNKKDYYEIATKEDWKAFCDIVKSGQNAVDAKMTANVDLGSDITMAGTNGHKYSGTFDGQGYTLKLNWDSGSNGYIAPFCVVEGATIKNLRTEGQITSNEKFLSGLLMSAYGTTTLTNCVSNVNITSSILISTCNAAGLICSVRPGANVTIDDCVVKGNITATTDKGKNGMAGFVIDLGGTCTLNNCLYLGSGNGDTFSRTFVGDAYYGVTTTLNNCYYLNTCGTAQGTHITAEQLKSGEVAKKLQNNRTDKCYWAQQLGEMPDFYNAADKSKANYVYYDAAKNGWTCDDFRLTDGTAMPIGLDFTATKATYERDLSTGKATLCLPYELPRNGSFTAYNLSGGNNTSISFKETKDKLEAYRPYYITADGTPQLDGYNLQVKAYKTDDLKQTAGAFSFIGTVADVNNATAAAANAYILQDDGKFHKVTTENTEAIVPPYRAYITTSLAGARMLDIILNGETTGINGVETTDDSTVRYYDLQGRYIGNTLKNQPNGLYIGNGKKIMKK</sequence>
<dbReference type="eggNOG" id="ENOG502ZDU2">
    <property type="taxonomic scope" value="Bacteria"/>
</dbReference>
<dbReference type="Proteomes" id="UP000015993">
    <property type="component" value="Unassembled WGS sequence"/>
</dbReference>
<dbReference type="STRING" id="679199.HMPREF9332_01938"/>
<proteinExistence type="predicted"/>